<keyword evidence="4" id="KW-1134">Transmembrane beta strand</keyword>
<keyword evidence="10" id="KW-0998">Cell outer membrane</keyword>
<keyword evidence="13" id="KW-1185">Reference proteome</keyword>
<evidence type="ECO:0000256" key="1">
    <source>
        <dbReference type="ARBA" id="ARBA00004571"/>
    </source>
</evidence>
<dbReference type="Proteomes" id="UP001172217">
    <property type="component" value="Unassembled WGS sequence"/>
</dbReference>
<sequence length="253" mass="26510">MVGVCVAPSALAQSSISFNGLLDLSLGSIKSPGDERSQTNVSSGSMTTSWFGLRGAEDLGGGLSVIFQLESFIRADTGEQGRFAGDAFWSRNSFVGFSSTDWGRLTFGHHGTPLFVNSLRFNAVEGSFGYSPTIRHYFTSGTVTGDSVWSDSVVYTSPTVSGFTVGASTAMSEGDGGGNVGANATFFKSGLGLGVAWQKVKKGIAVQDSETWQLSGSYDTGAFKLFAQTGRVKNTSTANHFDIHGLGPVNTTC</sequence>
<accession>A0ABT8NWH6</accession>
<dbReference type="EMBL" id="JAUJQL010000013">
    <property type="protein sequence ID" value="MDN7525933.1"/>
    <property type="molecule type" value="Genomic_DNA"/>
</dbReference>
<proteinExistence type="predicted"/>
<evidence type="ECO:0000256" key="2">
    <source>
        <dbReference type="ARBA" id="ARBA00011233"/>
    </source>
</evidence>
<dbReference type="PANTHER" id="PTHR34501">
    <property type="entry name" value="PROTEIN YDDL-RELATED"/>
    <property type="match status" value="1"/>
</dbReference>
<comment type="caution">
    <text evidence="12">The sequence shown here is derived from an EMBL/GenBank/DDBJ whole genome shotgun (WGS) entry which is preliminary data.</text>
</comment>
<dbReference type="InterPro" id="IPR023614">
    <property type="entry name" value="Porin_dom_sf"/>
</dbReference>
<keyword evidence="9" id="KW-0472">Membrane</keyword>
<name>A0ABT8NWH6_9BURK</name>
<keyword evidence="5" id="KW-0812">Transmembrane</keyword>
<evidence type="ECO:0000256" key="4">
    <source>
        <dbReference type="ARBA" id="ARBA00022452"/>
    </source>
</evidence>
<evidence type="ECO:0000256" key="9">
    <source>
        <dbReference type="ARBA" id="ARBA00023136"/>
    </source>
</evidence>
<keyword evidence="3" id="KW-0813">Transport</keyword>
<dbReference type="InterPro" id="IPR033900">
    <property type="entry name" value="Gram_neg_porin_domain"/>
</dbReference>
<dbReference type="PANTHER" id="PTHR34501:SF9">
    <property type="entry name" value="MAJOR OUTER MEMBRANE PROTEIN P.IA"/>
    <property type="match status" value="1"/>
</dbReference>
<keyword evidence="6" id="KW-0732">Signal</keyword>
<evidence type="ECO:0000256" key="8">
    <source>
        <dbReference type="ARBA" id="ARBA00023114"/>
    </source>
</evidence>
<evidence type="ECO:0000313" key="13">
    <source>
        <dbReference type="Proteomes" id="UP001172217"/>
    </source>
</evidence>
<dbReference type="InterPro" id="IPR050298">
    <property type="entry name" value="Gram-neg_bact_OMP"/>
</dbReference>
<evidence type="ECO:0000256" key="5">
    <source>
        <dbReference type="ARBA" id="ARBA00022692"/>
    </source>
</evidence>
<dbReference type="Gene3D" id="2.40.160.10">
    <property type="entry name" value="Porin"/>
    <property type="match status" value="1"/>
</dbReference>
<protein>
    <submittedName>
        <fullName evidence="12">Porin</fullName>
    </submittedName>
</protein>
<evidence type="ECO:0000256" key="10">
    <source>
        <dbReference type="ARBA" id="ARBA00023237"/>
    </source>
</evidence>
<evidence type="ECO:0000256" key="3">
    <source>
        <dbReference type="ARBA" id="ARBA00022448"/>
    </source>
</evidence>
<dbReference type="SUPFAM" id="SSF56935">
    <property type="entry name" value="Porins"/>
    <property type="match status" value="1"/>
</dbReference>
<keyword evidence="7" id="KW-0406">Ion transport</keyword>
<gene>
    <name evidence="12" type="ORF">QZM70_23580</name>
</gene>
<feature type="domain" description="Porin" evidence="11">
    <location>
        <begin position="5"/>
        <end position="240"/>
    </location>
</feature>
<dbReference type="Pfam" id="PF13609">
    <property type="entry name" value="Porin_4"/>
    <property type="match status" value="1"/>
</dbReference>
<keyword evidence="8" id="KW-0626">Porin</keyword>
<comment type="subcellular location">
    <subcellularLocation>
        <location evidence="1">Cell outer membrane</location>
        <topology evidence="1">Multi-pass membrane protein</topology>
    </subcellularLocation>
</comment>
<dbReference type="CDD" id="cd00342">
    <property type="entry name" value="gram_neg_porins"/>
    <property type="match status" value="1"/>
</dbReference>
<organism evidence="12 13">
    <name type="scientific">Burkholderia orbicola</name>
    <dbReference type="NCBI Taxonomy" id="2978683"/>
    <lineage>
        <taxon>Bacteria</taxon>
        <taxon>Pseudomonadati</taxon>
        <taxon>Pseudomonadota</taxon>
        <taxon>Betaproteobacteria</taxon>
        <taxon>Burkholderiales</taxon>
        <taxon>Burkholderiaceae</taxon>
        <taxon>Burkholderia</taxon>
        <taxon>Burkholderia cepacia complex</taxon>
    </lineage>
</organism>
<evidence type="ECO:0000256" key="6">
    <source>
        <dbReference type="ARBA" id="ARBA00022729"/>
    </source>
</evidence>
<comment type="subunit">
    <text evidence="2">Homotrimer.</text>
</comment>
<evidence type="ECO:0000256" key="7">
    <source>
        <dbReference type="ARBA" id="ARBA00023065"/>
    </source>
</evidence>
<evidence type="ECO:0000313" key="12">
    <source>
        <dbReference type="EMBL" id="MDN7525933.1"/>
    </source>
</evidence>
<reference evidence="12" key="1">
    <citation type="submission" date="2023-07" db="EMBL/GenBank/DDBJ databases">
        <title>A collection of bacterial strains from the Burkholderia cepacia Research Laboratory and Repository.</title>
        <authorList>
            <person name="Lipuma J."/>
            <person name="Spilker T."/>
            <person name="Caverly L."/>
        </authorList>
    </citation>
    <scope>NUCLEOTIDE SEQUENCE</scope>
    <source>
        <strain evidence="12">AU45194</strain>
    </source>
</reference>
<evidence type="ECO:0000259" key="11">
    <source>
        <dbReference type="Pfam" id="PF13609"/>
    </source>
</evidence>